<dbReference type="SUPFAM" id="SSF159664">
    <property type="entry name" value="CobE/GbiG C-terminal domain-like"/>
    <property type="match status" value="1"/>
</dbReference>
<dbReference type="Proteomes" id="UP000782519">
    <property type="component" value="Unassembled WGS sequence"/>
</dbReference>
<dbReference type="EMBL" id="JACRJB010000052">
    <property type="protein sequence ID" value="MBI5131315.1"/>
    <property type="molecule type" value="Genomic_DNA"/>
</dbReference>
<comment type="caution">
    <text evidence="2">The sequence shown here is derived from an EMBL/GenBank/DDBJ whole genome shotgun (WGS) entry which is preliminary data.</text>
</comment>
<protein>
    <submittedName>
        <fullName evidence="2">Cobalamin biosynthesis protein</fullName>
    </submittedName>
</protein>
<gene>
    <name evidence="2" type="ORF">HZA66_17910</name>
</gene>
<dbReference type="InterPro" id="IPR002750">
    <property type="entry name" value="CobE/GbiG_C"/>
</dbReference>
<dbReference type="PANTHER" id="PTHR37477">
    <property type="entry name" value="COBALT-PRECORRIN-5A HYDROLASE"/>
    <property type="match status" value="1"/>
</dbReference>
<evidence type="ECO:0000313" key="3">
    <source>
        <dbReference type="Proteomes" id="UP000782519"/>
    </source>
</evidence>
<evidence type="ECO:0000259" key="1">
    <source>
        <dbReference type="Pfam" id="PF01890"/>
    </source>
</evidence>
<feature type="domain" description="CobE/GbiG C-terminal" evidence="1">
    <location>
        <begin position="4"/>
        <end position="124"/>
    </location>
</feature>
<proteinExistence type="predicted"/>
<accession>A0A933W2Q5</accession>
<organism evidence="2 3">
    <name type="scientific">Rhodopseudomonas palustris</name>
    <dbReference type="NCBI Taxonomy" id="1076"/>
    <lineage>
        <taxon>Bacteria</taxon>
        <taxon>Pseudomonadati</taxon>
        <taxon>Pseudomonadota</taxon>
        <taxon>Alphaproteobacteria</taxon>
        <taxon>Hyphomicrobiales</taxon>
        <taxon>Nitrobacteraceae</taxon>
        <taxon>Rhodopseudomonas</taxon>
    </lineage>
</organism>
<reference evidence="2" key="1">
    <citation type="submission" date="2020-07" db="EMBL/GenBank/DDBJ databases">
        <title>Huge and variable diversity of episymbiotic CPR bacteria and DPANN archaea in groundwater ecosystems.</title>
        <authorList>
            <person name="He C.Y."/>
            <person name="Keren R."/>
            <person name="Whittaker M."/>
            <person name="Farag I.F."/>
            <person name="Doudna J."/>
            <person name="Cate J.H.D."/>
            <person name="Banfield J.F."/>
        </authorList>
    </citation>
    <scope>NUCLEOTIDE SEQUENCE</scope>
    <source>
        <strain evidence="2">NC_groundwater_1818_Pr3_B-0.1um_66_35</strain>
    </source>
</reference>
<sequence>MTRVVIGLGFRAAASQASIAEVIAAARNAAAPAQATALAVPADKATHPPLIAAATAAALPCRAVSDAELRQAAGRVETNSPRVARARGVGSVCEAAALAAAGPAARLAVPRLISNDRQATAAVAIEELTP</sequence>
<evidence type="ECO:0000313" key="2">
    <source>
        <dbReference type="EMBL" id="MBI5131315.1"/>
    </source>
</evidence>
<dbReference type="InterPro" id="IPR052553">
    <property type="entry name" value="CbiG_hydrolase"/>
</dbReference>
<dbReference type="PANTHER" id="PTHR37477:SF1">
    <property type="entry name" value="COBALT-PRECORRIN-5A HYDROLASE"/>
    <property type="match status" value="1"/>
</dbReference>
<dbReference type="InterPro" id="IPR036518">
    <property type="entry name" value="CobE/GbiG_C_sf"/>
</dbReference>
<name>A0A933W2Q5_RHOPL</name>
<dbReference type="AlphaFoldDB" id="A0A933W2Q5"/>
<dbReference type="Pfam" id="PF01890">
    <property type="entry name" value="CbiG_C"/>
    <property type="match status" value="1"/>
</dbReference>
<dbReference type="Gene3D" id="3.30.420.180">
    <property type="entry name" value="CobE/GbiG C-terminal domain"/>
    <property type="match status" value="1"/>
</dbReference>
<dbReference type="GO" id="GO:0009236">
    <property type="term" value="P:cobalamin biosynthetic process"/>
    <property type="evidence" value="ECO:0007669"/>
    <property type="project" value="InterPro"/>
</dbReference>